<feature type="signal peptide" evidence="2">
    <location>
        <begin position="1"/>
        <end position="26"/>
    </location>
</feature>
<keyword evidence="1" id="KW-1133">Transmembrane helix</keyword>
<evidence type="ECO:0000313" key="4">
    <source>
        <dbReference type="EMBL" id="MBU3062932.1"/>
    </source>
</evidence>
<name>A0ABS6AY20_9NOCA</name>
<organism evidence="4 5">
    <name type="scientific">Nocardia albiluteola</name>
    <dbReference type="NCBI Taxonomy" id="2842303"/>
    <lineage>
        <taxon>Bacteria</taxon>
        <taxon>Bacillati</taxon>
        <taxon>Actinomycetota</taxon>
        <taxon>Actinomycetes</taxon>
        <taxon>Mycobacteriales</taxon>
        <taxon>Nocardiaceae</taxon>
        <taxon>Nocardia</taxon>
    </lineage>
</organism>
<feature type="chain" id="PRO_5047448432" description="DUF8020 domain-containing protein" evidence="2">
    <location>
        <begin position="27"/>
        <end position="190"/>
    </location>
</feature>
<keyword evidence="5" id="KW-1185">Reference proteome</keyword>
<comment type="caution">
    <text evidence="4">The sequence shown here is derived from an EMBL/GenBank/DDBJ whole genome shotgun (WGS) entry which is preliminary data.</text>
</comment>
<sequence>MKSSNAAAIASLIIGSLGLTAGVVHAQPIAPAATVNGAELGMHYATTFDPNAGTVRATLGEGKFTLSPDAGEVVVTDPAGDVVARVPMAVRILDRPGKVALTPTIDPSGRTLTLNLRGAQPHSQQVRQQAGVQYVGAAADLARHQYNAGVGALIGLGVGILIGIWFLVVGAIPGGIVGAGIGALIGYSLP</sequence>
<protein>
    <recommendedName>
        <fullName evidence="3">DUF8020 domain-containing protein</fullName>
    </recommendedName>
</protein>
<keyword evidence="2" id="KW-0732">Signal</keyword>
<feature type="domain" description="DUF8020" evidence="3">
    <location>
        <begin position="42"/>
        <end position="114"/>
    </location>
</feature>
<reference evidence="4 5" key="1">
    <citation type="submission" date="2021-06" db="EMBL/GenBank/DDBJ databases">
        <title>Actinomycetes sequencing.</title>
        <authorList>
            <person name="Shan Q."/>
        </authorList>
    </citation>
    <scope>NUCLEOTIDE SEQUENCE [LARGE SCALE GENOMIC DNA]</scope>
    <source>
        <strain evidence="4 5">NEAU-G5</strain>
    </source>
</reference>
<dbReference type="RefSeq" id="WP_215917797.1">
    <property type="nucleotide sequence ID" value="NZ_JAHKNI010000004.1"/>
</dbReference>
<dbReference type="Proteomes" id="UP000733379">
    <property type="component" value="Unassembled WGS sequence"/>
</dbReference>
<evidence type="ECO:0000259" key="3">
    <source>
        <dbReference type="Pfam" id="PF26059"/>
    </source>
</evidence>
<evidence type="ECO:0000256" key="1">
    <source>
        <dbReference type="SAM" id="Phobius"/>
    </source>
</evidence>
<keyword evidence="1" id="KW-0472">Membrane</keyword>
<proteinExistence type="predicted"/>
<feature type="transmembrane region" description="Helical" evidence="1">
    <location>
        <begin position="152"/>
        <end position="185"/>
    </location>
</feature>
<dbReference type="EMBL" id="JAHKNI010000004">
    <property type="protein sequence ID" value="MBU3062932.1"/>
    <property type="molecule type" value="Genomic_DNA"/>
</dbReference>
<dbReference type="InterPro" id="IPR058333">
    <property type="entry name" value="DUF8020"/>
</dbReference>
<evidence type="ECO:0000256" key="2">
    <source>
        <dbReference type="SAM" id="SignalP"/>
    </source>
</evidence>
<accession>A0ABS6AY20</accession>
<gene>
    <name evidence="4" type="ORF">KO481_15540</name>
</gene>
<evidence type="ECO:0000313" key="5">
    <source>
        <dbReference type="Proteomes" id="UP000733379"/>
    </source>
</evidence>
<keyword evidence="1" id="KW-0812">Transmembrane</keyword>
<dbReference type="Pfam" id="PF26059">
    <property type="entry name" value="DUF8020"/>
    <property type="match status" value="1"/>
</dbReference>